<dbReference type="GO" id="GO:0098703">
    <property type="term" value="P:calcium ion import across plasma membrane"/>
    <property type="evidence" value="ECO:0000318"/>
    <property type="project" value="GO_Central"/>
</dbReference>
<organism evidence="10 11">
    <name type="scientific">Klebsormidium nitens</name>
    <name type="common">Green alga</name>
    <name type="synonym">Ulothrix nitens</name>
    <dbReference type="NCBI Taxonomy" id="105231"/>
    <lineage>
        <taxon>Eukaryota</taxon>
        <taxon>Viridiplantae</taxon>
        <taxon>Streptophyta</taxon>
        <taxon>Klebsormidiophyceae</taxon>
        <taxon>Klebsormidiales</taxon>
        <taxon>Klebsormidiaceae</taxon>
        <taxon>Klebsormidium</taxon>
    </lineage>
</organism>
<dbReference type="InterPro" id="IPR024862">
    <property type="entry name" value="TRPV"/>
</dbReference>
<feature type="compositionally biased region" description="Polar residues" evidence="7">
    <location>
        <begin position="732"/>
        <end position="745"/>
    </location>
</feature>
<dbReference type="EMBL" id="DF237363">
    <property type="protein sequence ID" value="GAQ88273.1"/>
    <property type="molecule type" value="Genomic_DNA"/>
</dbReference>
<evidence type="ECO:0000256" key="4">
    <source>
        <dbReference type="ARBA" id="ARBA00022989"/>
    </source>
</evidence>
<feature type="transmembrane region" description="Helical" evidence="8">
    <location>
        <begin position="1419"/>
        <end position="1442"/>
    </location>
</feature>
<feature type="compositionally biased region" description="Low complexity" evidence="7">
    <location>
        <begin position="1016"/>
        <end position="1034"/>
    </location>
</feature>
<feature type="repeat" description="WD" evidence="6">
    <location>
        <begin position="322"/>
        <end position="356"/>
    </location>
</feature>
<feature type="region of interest" description="Disordered" evidence="7">
    <location>
        <begin position="1"/>
        <end position="38"/>
    </location>
</feature>
<dbReference type="Gene3D" id="2.130.10.10">
    <property type="entry name" value="YVTN repeat-like/Quinoprotein amine dehydrogenase"/>
    <property type="match status" value="2"/>
</dbReference>
<name>A0A0U9HKJ0_KLENI</name>
<keyword evidence="3" id="KW-0677">Repeat</keyword>
<protein>
    <submittedName>
        <fullName evidence="10">Ion transporter containing WD40 repeat domain</fullName>
    </submittedName>
</protein>
<feature type="transmembrane region" description="Helical" evidence="8">
    <location>
        <begin position="1462"/>
        <end position="1490"/>
    </location>
</feature>
<feature type="region of interest" description="Disordered" evidence="7">
    <location>
        <begin position="725"/>
        <end position="757"/>
    </location>
</feature>
<evidence type="ECO:0000313" key="10">
    <source>
        <dbReference type="EMBL" id="GAQ88273.1"/>
    </source>
</evidence>
<feature type="domain" description="Ion transport" evidence="9">
    <location>
        <begin position="1356"/>
        <end position="1610"/>
    </location>
</feature>
<dbReference type="InterPro" id="IPR001680">
    <property type="entry name" value="WD40_rpt"/>
</dbReference>
<feature type="transmembrane region" description="Helical" evidence="8">
    <location>
        <begin position="1502"/>
        <end position="1523"/>
    </location>
</feature>
<feature type="transmembrane region" description="Helical" evidence="8">
    <location>
        <begin position="1578"/>
        <end position="1599"/>
    </location>
</feature>
<feature type="region of interest" description="Disordered" evidence="7">
    <location>
        <begin position="123"/>
        <end position="148"/>
    </location>
</feature>
<dbReference type="GO" id="GO:0005886">
    <property type="term" value="C:plasma membrane"/>
    <property type="evidence" value="ECO:0000318"/>
    <property type="project" value="GO_Central"/>
</dbReference>
<dbReference type="SMART" id="SM00320">
    <property type="entry name" value="WD40"/>
    <property type="match status" value="4"/>
</dbReference>
<keyword evidence="5 8" id="KW-0472">Membrane</keyword>
<accession>A0A0U9HKJ0</accession>
<feature type="compositionally biased region" description="Polar residues" evidence="7">
    <location>
        <begin position="21"/>
        <end position="38"/>
    </location>
</feature>
<keyword evidence="4 8" id="KW-1133">Transmembrane helix</keyword>
<evidence type="ECO:0000256" key="8">
    <source>
        <dbReference type="SAM" id="Phobius"/>
    </source>
</evidence>
<dbReference type="OrthoDB" id="2373987at2759"/>
<keyword evidence="11" id="KW-1185">Reference proteome</keyword>
<dbReference type="PANTHER" id="PTHR10582">
    <property type="entry name" value="TRANSIENT RECEPTOR POTENTIAL ION CHANNEL PROTEIN"/>
    <property type="match status" value="1"/>
</dbReference>
<dbReference type="Proteomes" id="UP000054558">
    <property type="component" value="Unassembled WGS sequence"/>
</dbReference>
<feature type="region of interest" description="Disordered" evidence="7">
    <location>
        <begin position="1016"/>
        <end position="1052"/>
    </location>
</feature>
<dbReference type="PROSITE" id="PS50082">
    <property type="entry name" value="WD_REPEATS_2"/>
    <property type="match status" value="1"/>
</dbReference>
<evidence type="ECO:0000256" key="6">
    <source>
        <dbReference type="PROSITE-ProRule" id="PRU00221"/>
    </source>
</evidence>
<feature type="region of interest" description="Disordered" evidence="7">
    <location>
        <begin position="1704"/>
        <end position="1754"/>
    </location>
</feature>
<feature type="transmembrane region" description="Helical" evidence="8">
    <location>
        <begin position="1355"/>
        <end position="1375"/>
    </location>
</feature>
<dbReference type="CDD" id="cd14686">
    <property type="entry name" value="bZIP"/>
    <property type="match status" value="1"/>
</dbReference>
<dbReference type="STRING" id="105231.A0A0U9HKJ0"/>
<dbReference type="InterPro" id="IPR005821">
    <property type="entry name" value="Ion_trans_dom"/>
</dbReference>
<feature type="compositionally biased region" description="Low complexity" evidence="7">
    <location>
        <begin position="1708"/>
        <end position="1719"/>
    </location>
</feature>
<feature type="compositionally biased region" description="Low complexity" evidence="7">
    <location>
        <begin position="746"/>
        <end position="756"/>
    </location>
</feature>
<dbReference type="PANTHER" id="PTHR10582:SF2">
    <property type="entry name" value="INACTIVE"/>
    <property type="match status" value="1"/>
</dbReference>
<dbReference type="SUPFAM" id="SSF50978">
    <property type="entry name" value="WD40 repeat-like"/>
    <property type="match status" value="2"/>
</dbReference>
<comment type="subcellular location">
    <subcellularLocation>
        <location evidence="1">Membrane</location>
        <topology evidence="1">Multi-pass membrane protein</topology>
    </subcellularLocation>
</comment>
<evidence type="ECO:0000256" key="3">
    <source>
        <dbReference type="ARBA" id="ARBA00022737"/>
    </source>
</evidence>
<feature type="compositionally biased region" description="Polar residues" evidence="7">
    <location>
        <begin position="1720"/>
        <end position="1739"/>
    </location>
</feature>
<evidence type="ECO:0000313" key="11">
    <source>
        <dbReference type="Proteomes" id="UP000054558"/>
    </source>
</evidence>
<dbReference type="Pfam" id="PF00520">
    <property type="entry name" value="Ion_trans"/>
    <property type="match status" value="1"/>
</dbReference>
<evidence type="ECO:0000256" key="7">
    <source>
        <dbReference type="SAM" id="MobiDB-lite"/>
    </source>
</evidence>
<keyword evidence="2 8" id="KW-0812">Transmembrane</keyword>
<feature type="region of interest" description="Disordered" evidence="7">
    <location>
        <begin position="1655"/>
        <end position="1678"/>
    </location>
</feature>
<dbReference type="InterPro" id="IPR015943">
    <property type="entry name" value="WD40/YVTN_repeat-like_dom_sf"/>
</dbReference>
<feature type="compositionally biased region" description="Low complexity" evidence="7">
    <location>
        <begin position="7"/>
        <end position="17"/>
    </location>
</feature>
<dbReference type="Gene3D" id="1.10.287.70">
    <property type="match status" value="1"/>
</dbReference>
<evidence type="ECO:0000256" key="2">
    <source>
        <dbReference type="ARBA" id="ARBA00022692"/>
    </source>
</evidence>
<keyword evidence="6" id="KW-0853">WD repeat</keyword>
<evidence type="ECO:0000256" key="1">
    <source>
        <dbReference type="ARBA" id="ARBA00004141"/>
    </source>
</evidence>
<sequence>MYSKRPSTAGSGSTSSGLNPAAQSARRTQNRLLHPSQNRIRRWPLTEETAESSVKQIRIAQDGRYIVILLHSGIVQVYNTGKGTVHSLWSAGHHVNCIALWCPPQDSLIQESLTELTQLSSFSSTSSDAASNGPNDFSDDDEEEIDPSKEQWISQLHSAHVCLLAAGTEKGQLLVWNLDAKGEGGSRYSRSSYGGSTRSTGTSSWIGNVGWRRRCVVRSLLKNSRNAPSQGVKEPRPDFFMTAKETIQSTIIAPIGSLTGLRKKDVVITIKEEQSSGANGEVVPYAPPVDGLVSPAPKSLGSDAAETQRFWQGSKPRVFVNPAGLVSNISAVRFTPDGFYVVTGGGIGDVLLWDVSPEGQNTLPKVLGAGEGRPVLGLDVDAMSDGRGYWFGVAMEADVLQVWEVRDHRKTGLERSSVHSLGADGEFPVSVHIRSLEGGPVQVLAGYDALWEQASQVEVKVWERAPRSLTQNLWSWSEAHYMQDVTAVSLAAESGKVLTIGEEGSTLTVWDANSMAPLYTKELQSSRVAWQHCAISSDGDHFVGIDDGGHVTLAPWNGRGAMTYEAPAGMQMSGACVSWCGHFMACGGWRNDDVTREIIKCVAVFRWVEEERRWAERITVLPPHLDSIEHLELSPDGRWLLTSHSGSGSTRDDAIAAWWIKGGRCDLRWAKKLDGEVTRIQFSHDGRLASVIVKQGLATVLEPDSALPALRTEVHLWAVSAWPAGRSDRSSESPSVGSRTSAGQPGSSENGSENGSDASEALFTMSTQPPSVVLKHEDGFQSASFRQGPTGPELICLNGEHKVTLYQEEGPLIWTPFELLCLGAHQKVISCAAADGIKGSTALLVTETSCKSSKLWVMGPHSAEEGPGGGPFIGTMQRARLKHIISASNAIYKRYGTFDGEDRATSSFVAVPIPGTSLIKMIDITFLSSQQPSFSDVLRGLRSLQPQGSKFAYSASSLGSLQGAANGASPAPLQSGQLPPREMDFMRQLLARYPCIVNLREKGIVSWRLPPSMSFSARAASSNNSRGSRNASSKSAERDPPSGVSPGGVCSLMDLLQQGSPTRGDHLTLIAVAVALRGGDILEVLLEEHRFANGGTDDGLRSTSFNSGELLPDRGHEKAQRVAPPVALDLGRIAWVDWHGRERTGDVLELAVDRGDLQAVSKLLEAIPTRTSAYSRGGLVRGLIAVAGAYPSMMAPLLDTLGLGPSLPQVAEGVEWAVLNDDSLTLPSDRISQRGLWEVYIQDLEGLIQRHPHGCHCRGCLIRRVKCMFRRSEECRAEFGNPMGGGRQGGGQPVEARMVRLRTLSLADYRVNLFWAIVRYCTRETARDVFTTAIMRALLNHKWNAYGRWIVTKTVVLYTIYLLLFLIVVLVPTSSPNMGTDSAAGRATYVSGATLVVFHLGILIKYRRTWFSKQGQPRTIALVWFLNNFMTTATVGLIWAQISYRGAGGLGAVPPNLVSATNIVSAASALLICMRGLWIFTSFSMFGPLVSLLLEVVADIKAFLVVLLLVLLSFSLAYTLLYADGLSTRVQERCGVSYDPFSSWPRSAVFLFQSMFGQVDMCPFINAKPQTIRWASTALFLVFMLIVAIIMLTVLIAIISRTFEKMRKQAEVHFLRGRAQMLFLIETNMSTAERCNPEWFPAWLHVLVPRDMTLRKRPGEAPRPSLQRSRSKKREKEQVLKQLDGLEEKLRGLSEIVQRLAEGKDGGAESAGAASSNKGLQVTKSSSHRPISGEGSSEVLSRRWSHGSSGHWYA</sequence>
<reference evidence="10 11" key="1">
    <citation type="journal article" date="2014" name="Nat. Commun.">
        <title>Klebsormidium flaccidum genome reveals primary factors for plant terrestrial adaptation.</title>
        <authorList>
            <person name="Hori K."/>
            <person name="Maruyama F."/>
            <person name="Fujisawa T."/>
            <person name="Togashi T."/>
            <person name="Yamamoto N."/>
            <person name="Seo M."/>
            <person name="Sato S."/>
            <person name="Yamada T."/>
            <person name="Mori H."/>
            <person name="Tajima N."/>
            <person name="Moriyama T."/>
            <person name="Ikeuchi M."/>
            <person name="Watanabe M."/>
            <person name="Wada H."/>
            <person name="Kobayashi K."/>
            <person name="Saito M."/>
            <person name="Masuda T."/>
            <person name="Sasaki-Sekimoto Y."/>
            <person name="Mashiguchi K."/>
            <person name="Awai K."/>
            <person name="Shimojima M."/>
            <person name="Masuda S."/>
            <person name="Iwai M."/>
            <person name="Nobusawa T."/>
            <person name="Narise T."/>
            <person name="Kondo S."/>
            <person name="Saito H."/>
            <person name="Sato R."/>
            <person name="Murakawa M."/>
            <person name="Ihara Y."/>
            <person name="Oshima-Yamada Y."/>
            <person name="Ohtaka K."/>
            <person name="Satoh M."/>
            <person name="Sonobe K."/>
            <person name="Ishii M."/>
            <person name="Ohtani R."/>
            <person name="Kanamori-Sato M."/>
            <person name="Honoki R."/>
            <person name="Miyazaki D."/>
            <person name="Mochizuki H."/>
            <person name="Umetsu J."/>
            <person name="Higashi K."/>
            <person name="Shibata D."/>
            <person name="Kamiya Y."/>
            <person name="Sato N."/>
            <person name="Nakamura Y."/>
            <person name="Tabata S."/>
            <person name="Ida S."/>
            <person name="Kurokawa K."/>
            <person name="Ohta H."/>
        </authorList>
    </citation>
    <scope>NUCLEOTIDE SEQUENCE [LARGE SCALE GENOMIC DNA]</scope>
    <source>
        <strain evidence="10 11">NIES-2285</strain>
    </source>
</reference>
<proteinExistence type="predicted"/>
<evidence type="ECO:0000259" key="9">
    <source>
        <dbReference type="Pfam" id="PF00520"/>
    </source>
</evidence>
<dbReference type="GO" id="GO:0005216">
    <property type="term" value="F:monoatomic ion channel activity"/>
    <property type="evidence" value="ECO:0000318"/>
    <property type="project" value="GO_Central"/>
</dbReference>
<evidence type="ECO:0000256" key="5">
    <source>
        <dbReference type="ARBA" id="ARBA00023136"/>
    </source>
</evidence>
<dbReference type="InterPro" id="IPR036322">
    <property type="entry name" value="WD40_repeat_dom_sf"/>
</dbReference>
<gene>
    <name evidence="10" type="ORF">KFL_004140090</name>
</gene>